<feature type="chain" id="PRO_5021349362" evidence="3">
    <location>
        <begin position="34"/>
        <end position="878"/>
    </location>
</feature>
<dbReference type="PANTHER" id="PTHR43399:SF4">
    <property type="entry name" value="CELL WALL-ASSOCIATED PROTEASE"/>
    <property type="match status" value="1"/>
</dbReference>
<dbReference type="CDD" id="cd04842">
    <property type="entry name" value="Peptidases_S8_Kp43_protease"/>
    <property type="match status" value="1"/>
</dbReference>
<feature type="signal peptide" evidence="3">
    <location>
        <begin position="1"/>
        <end position="33"/>
    </location>
</feature>
<evidence type="ECO:0000256" key="3">
    <source>
        <dbReference type="SAM" id="SignalP"/>
    </source>
</evidence>
<dbReference type="Gene3D" id="3.40.50.200">
    <property type="entry name" value="Peptidase S8/S53 domain"/>
    <property type="match status" value="1"/>
</dbReference>
<gene>
    <name evidence="5" type="ORF">EU557_06365</name>
</gene>
<sequence>MSAALPACRLVRRFLFATALGAAINWVSSTSKAQNTAPELVGARRLAPGISAGRAVQTVRVSVTDVAAFQKWLAQEQPGAIAIAEPRQPRIVRVQGASPAVLAGCRWVQFVDTANRKAHDERQLNGADFAANKVSPVHSRYPQLTGSGLTVSVKENPLDIQDIDFRGRLINPDPRAVLQSSHSTIMATLIAGGGNSSPNGKGAAWQARIAQSDYENLLPDDGALLAQQGVTVQNHSYGVGIENYYGLEAKAYDEQTRQYPALLHVFSSGNSGNQTSTAGPYANLPGIANLTGQFKMAKNVLLVGATDALGQVAPLSSRGPAYDGRVKPELVAYGDGGSSEAAALVSGISLLVQQAYRDQHGAVPPATLVKAALLNSADDTGRPAVDFESGYGQADALGAVQTILENRFSQGSVGQGQEQVIPLTVPPGAQQLKVTLVWADPEAAANAPRALLNDLDLTLVRPTNGQRWLPWTLSAYPHLDSLKLPAQRRPDHLNNAEQITLDVPAPGAYELHVRGYQIVQGPQAFSVAYEYGQGFTWTQPTAARNLPAGAPALLRWQWLGPATTAQLEYRAVGRSQWQVLSPAVSLGQQYFLWTTPDTTAPMQVRMRTGTAAYESDTFLVARPLALQVGYACPEETLLTWARVPGATQYQVYRLGATQLEPFRLVSDTVLFLTPAEAAQRYYSVAPIVRGKVGERGSTPDITQEAYGCYIRSFIPRQLVSDTVQFQLQLGTTYRLKTVQLERREPDGSFRVVQTIAPALSSILIDQAPVSGRAEYRVRVEAQTGRIYYSALEEAFFVRKTDVLVYPVPVAQGEPLTVVGPKGEPIRVRVYDMLGRFRGEASADGAINSIVLPMVGKGAFLLRISAGARPEQTRRILVL</sequence>
<dbReference type="SUPFAM" id="SSF49785">
    <property type="entry name" value="Galactose-binding domain-like"/>
    <property type="match status" value="1"/>
</dbReference>
<dbReference type="InterPro" id="IPR008979">
    <property type="entry name" value="Galactose-bd-like_sf"/>
</dbReference>
<dbReference type="EMBL" id="SRKZ01000002">
    <property type="protein sequence ID" value="TGD81189.1"/>
    <property type="molecule type" value="Genomic_DNA"/>
</dbReference>
<keyword evidence="6" id="KW-1185">Reference proteome</keyword>
<comment type="similarity">
    <text evidence="1 2">Belongs to the peptidase S8 family.</text>
</comment>
<dbReference type="InterPro" id="IPR036852">
    <property type="entry name" value="Peptidase_S8/S53_dom_sf"/>
</dbReference>
<dbReference type="SUPFAM" id="SSF52743">
    <property type="entry name" value="Subtilisin-like"/>
    <property type="match status" value="1"/>
</dbReference>
<dbReference type="GO" id="GO:0004252">
    <property type="term" value="F:serine-type endopeptidase activity"/>
    <property type="evidence" value="ECO:0007669"/>
    <property type="project" value="InterPro"/>
</dbReference>
<evidence type="ECO:0000259" key="4">
    <source>
        <dbReference type="Pfam" id="PF00082"/>
    </source>
</evidence>
<protein>
    <submittedName>
        <fullName evidence="5">T9SS type A sorting domain-containing protein</fullName>
    </submittedName>
</protein>
<evidence type="ECO:0000256" key="2">
    <source>
        <dbReference type="PROSITE-ProRule" id="PRU01240"/>
    </source>
</evidence>
<comment type="caution">
    <text evidence="5">The sequence shown here is derived from an EMBL/GenBank/DDBJ whole genome shotgun (WGS) entry which is preliminary data.</text>
</comment>
<dbReference type="InterPro" id="IPR051048">
    <property type="entry name" value="Peptidase_S8/S53_subtilisin"/>
</dbReference>
<dbReference type="InterPro" id="IPR034058">
    <property type="entry name" value="TagA/B/C/D_pept_dom"/>
</dbReference>
<dbReference type="PANTHER" id="PTHR43399">
    <property type="entry name" value="SUBTILISIN-RELATED"/>
    <property type="match status" value="1"/>
</dbReference>
<feature type="domain" description="Peptidase S8/S53" evidence="4">
    <location>
        <begin position="146"/>
        <end position="392"/>
    </location>
</feature>
<comment type="caution">
    <text evidence="2">Lacks conserved residue(s) required for the propagation of feature annotation.</text>
</comment>
<dbReference type="NCBIfam" id="TIGR04183">
    <property type="entry name" value="Por_Secre_tail"/>
    <property type="match status" value="1"/>
</dbReference>
<evidence type="ECO:0000256" key="1">
    <source>
        <dbReference type="ARBA" id="ARBA00011073"/>
    </source>
</evidence>
<accession>A0A4Z0MP24</accession>
<evidence type="ECO:0000313" key="6">
    <source>
        <dbReference type="Proteomes" id="UP000298284"/>
    </source>
</evidence>
<name>A0A4Z0MP24_9BACT</name>
<dbReference type="OrthoDB" id="9792152at2"/>
<dbReference type="PROSITE" id="PS51892">
    <property type="entry name" value="SUBTILASE"/>
    <property type="match status" value="1"/>
</dbReference>
<organism evidence="5 6">
    <name type="scientific">Hymenobacter wooponensis</name>
    <dbReference type="NCBI Taxonomy" id="1525360"/>
    <lineage>
        <taxon>Bacteria</taxon>
        <taxon>Pseudomonadati</taxon>
        <taxon>Bacteroidota</taxon>
        <taxon>Cytophagia</taxon>
        <taxon>Cytophagales</taxon>
        <taxon>Hymenobacteraceae</taxon>
        <taxon>Hymenobacter</taxon>
    </lineage>
</organism>
<dbReference type="AlphaFoldDB" id="A0A4Z0MP24"/>
<reference evidence="5 6" key="1">
    <citation type="submission" date="2019-04" db="EMBL/GenBank/DDBJ databases">
        <authorList>
            <person name="Feng G."/>
            <person name="Zhang J."/>
            <person name="Zhu H."/>
        </authorList>
    </citation>
    <scope>NUCLEOTIDE SEQUENCE [LARGE SCALE GENOMIC DNA]</scope>
    <source>
        <strain evidence="5 6">JCM 19491</strain>
    </source>
</reference>
<dbReference type="InterPro" id="IPR000209">
    <property type="entry name" value="Peptidase_S8/S53_dom"/>
</dbReference>
<proteinExistence type="inferred from homology"/>
<evidence type="ECO:0000313" key="5">
    <source>
        <dbReference type="EMBL" id="TGD81189.1"/>
    </source>
</evidence>
<keyword evidence="3" id="KW-0732">Signal</keyword>
<dbReference type="Pfam" id="PF00082">
    <property type="entry name" value="Peptidase_S8"/>
    <property type="match status" value="1"/>
</dbReference>
<dbReference type="Gene3D" id="2.60.120.380">
    <property type="match status" value="1"/>
</dbReference>
<dbReference type="Proteomes" id="UP000298284">
    <property type="component" value="Unassembled WGS sequence"/>
</dbReference>
<dbReference type="InterPro" id="IPR026444">
    <property type="entry name" value="Secre_tail"/>
</dbReference>
<dbReference type="GO" id="GO:0006508">
    <property type="term" value="P:proteolysis"/>
    <property type="evidence" value="ECO:0007669"/>
    <property type="project" value="InterPro"/>
</dbReference>
<dbReference type="RefSeq" id="WP_135529598.1">
    <property type="nucleotide sequence ID" value="NZ_SRKZ01000002.1"/>
</dbReference>